<protein>
    <submittedName>
        <fullName evidence="3">DNA replication licensing factor MCM3-like 1</fullName>
    </submittedName>
</protein>
<reference evidence="3 4" key="1">
    <citation type="submission" date="2016-02" db="EMBL/GenBank/DDBJ databases">
        <title>Genome analysis of coral dinoflagellate symbionts highlights evolutionary adaptations to a symbiotic lifestyle.</title>
        <authorList>
            <person name="Aranda M."/>
            <person name="Li Y."/>
            <person name="Liew Y.J."/>
            <person name="Baumgarten S."/>
            <person name="Simakov O."/>
            <person name="Wilson M."/>
            <person name="Piel J."/>
            <person name="Ashoor H."/>
            <person name="Bougouffa S."/>
            <person name="Bajic V.B."/>
            <person name="Ryu T."/>
            <person name="Ravasi T."/>
            <person name="Bayer T."/>
            <person name="Micklem G."/>
            <person name="Kim H."/>
            <person name="Bhak J."/>
            <person name="Lajeunesse T.C."/>
            <person name="Voolstra C.R."/>
        </authorList>
    </citation>
    <scope>NUCLEOTIDE SEQUENCE [LARGE SCALE GENOMIC DNA]</scope>
    <source>
        <strain evidence="3 4">CCMP2467</strain>
    </source>
</reference>
<dbReference type="GO" id="GO:0017116">
    <property type="term" value="F:single-stranded DNA helicase activity"/>
    <property type="evidence" value="ECO:0007669"/>
    <property type="project" value="TreeGrafter"/>
</dbReference>
<evidence type="ECO:0000259" key="2">
    <source>
        <dbReference type="Pfam" id="PF17855"/>
    </source>
</evidence>
<dbReference type="Pfam" id="PF17855">
    <property type="entry name" value="MCM_lid"/>
    <property type="match status" value="1"/>
</dbReference>
<gene>
    <name evidence="3" type="primary">ROA1</name>
    <name evidence="3" type="ORF">AK812_SmicGene2101</name>
</gene>
<dbReference type="GO" id="GO:0005524">
    <property type="term" value="F:ATP binding"/>
    <property type="evidence" value="ECO:0007669"/>
    <property type="project" value="InterPro"/>
</dbReference>
<dbReference type="GO" id="GO:0006271">
    <property type="term" value="P:DNA strand elongation involved in DNA replication"/>
    <property type="evidence" value="ECO:0007669"/>
    <property type="project" value="TreeGrafter"/>
</dbReference>
<sequence length="151" mass="17132">MPLAADQGSKELVTVDFLQKYIRFAKRYSPMLNEEAREYVSEKYVEMRMRFQSGFADLQAENSERKPRLAVTTRTLEALIRLATAHAKLKLRKEEVLVEDVEVAYRLMLAAREEDVPEAPTAPAEEDDSDQGPQDLGAIGRESKLLGLGRF</sequence>
<dbReference type="OrthoDB" id="422555at2759"/>
<feature type="region of interest" description="Disordered" evidence="1">
    <location>
        <begin position="114"/>
        <end position="151"/>
    </location>
</feature>
<evidence type="ECO:0000256" key="1">
    <source>
        <dbReference type="SAM" id="MobiDB-lite"/>
    </source>
</evidence>
<organism evidence="3 4">
    <name type="scientific">Symbiodinium microadriaticum</name>
    <name type="common">Dinoflagellate</name>
    <name type="synonym">Zooxanthella microadriatica</name>
    <dbReference type="NCBI Taxonomy" id="2951"/>
    <lineage>
        <taxon>Eukaryota</taxon>
        <taxon>Sar</taxon>
        <taxon>Alveolata</taxon>
        <taxon>Dinophyceae</taxon>
        <taxon>Suessiales</taxon>
        <taxon>Symbiodiniaceae</taxon>
        <taxon>Symbiodinium</taxon>
    </lineage>
</organism>
<evidence type="ECO:0000313" key="3">
    <source>
        <dbReference type="EMBL" id="OLQ13864.1"/>
    </source>
</evidence>
<dbReference type="PANTHER" id="PTHR11630">
    <property type="entry name" value="DNA REPLICATION LICENSING FACTOR MCM FAMILY MEMBER"/>
    <property type="match status" value="1"/>
</dbReference>
<dbReference type="InterPro" id="IPR041562">
    <property type="entry name" value="MCM_lid"/>
</dbReference>
<feature type="domain" description="MCM AAA-lid" evidence="2">
    <location>
        <begin position="16"/>
        <end position="110"/>
    </location>
</feature>
<dbReference type="Gene3D" id="3.40.50.300">
    <property type="entry name" value="P-loop containing nucleotide triphosphate hydrolases"/>
    <property type="match status" value="1"/>
</dbReference>
<dbReference type="InterPro" id="IPR027417">
    <property type="entry name" value="P-loop_NTPase"/>
</dbReference>
<dbReference type="AlphaFoldDB" id="A0A1Q9F2E7"/>
<evidence type="ECO:0000313" key="4">
    <source>
        <dbReference type="Proteomes" id="UP000186817"/>
    </source>
</evidence>
<dbReference type="GO" id="GO:0042555">
    <property type="term" value="C:MCM complex"/>
    <property type="evidence" value="ECO:0007669"/>
    <property type="project" value="TreeGrafter"/>
</dbReference>
<dbReference type="GO" id="GO:1902975">
    <property type="term" value="P:mitotic DNA replication initiation"/>
    <property type="evidence" value="ECO:0007669"/>
    <property type="project" value="TreeGrafter"/>
</dbReference>
<dbReference type="PANTHER" id="PTHR11630:SF46">
    <property type="entry name" value="DNA REPLICATION LICENSING FACTOR MCM3-RELATED"/>
    <property type="match status" value="1"/>
</dbReference>
<name>A0A1Q9F2E7_SYMMI</name>
<dbReference type="GO" id="GO:0005634">
    <property type="term" value="C:nucleus"/>
    <property type="evidence" value="ECO:0007669"/>
    <property type="project" value="TreeGrafter"/>
</dbReference>
<dbReference type="GO" id="GO:0000727">
    <property type="term" value="P:double-strand break repair via break-induced replication"/>
    <property type="evidence" value="ECO:0007669"/>
    <property type="project" value="TreeGrafter"/>
</dbReference>
<accession>A0A1Q9F2E7</accession>
<dbReference type="InterPro" id="IPR031327">
    <property type="entry name" value="MCM"/>
</dbReference>
<keyword evidence="4" id="KW-1185">Reference proteome</keyword>
<proteinExistence type="predicted"/>
<dbReference type="EMBL" id="LSRX01000022">
    <property type="protein sequence ID" value="OLQ13864.1"/>
    <property type="molecule type" value="Genomic_DNA"/>
</dbReference>
<dbReference type="Proteomes" id="UP000186817">
    <property type="component" value="Unassembled WGS sequence"/>
</dbReference>
<comment type="caution">
    <text evidence="3">The sequence shown here is derived from an EMBL/GenBank/DDBJ whole genome shotgun (WGS) entry which is preliminary data.</text>
</comment>
<dbReference type="GO" id="GO:0003697">
    <property type="term" value="F:single-stranded DNA binding"/>
    <property type="evidence" value="ECO:0007669"/>
    <property type="project" value="TreeGrafter"/>
</dbReference>